<dbReference type="SUPFAM" id="SSF52540">
    <property type="entry name" value="P-loop containing nucleoside triphosphate hydrolases"/>
    <property type="match status" value="1"/>
</dbReference>
<dbReference type="PANTHER" id="PTHR30050">
    <property type="entry name" value="CHROMOSOMAL REPLICATION INITIATOR PROTEIN DNAA"/>
    <property type="match status" value="1"/>
</dbReference>
<protein>
    <submittedName>
        <fullName evidence="2">DNA replication protein DnaC</fullName>
    </submittedName>
</protein>
<name>A0A1I5N865_9BACI</name>
<dbReference type="GO" id="GO:0005524">
    <property type="term" value="F:ATP binding"/>
    <property type="evidence" value="ECO:0007669"/>
    <property type="project" value="InterPro"/>
</dbReference>
<dbReference type="EMBL" id="FOXD01000003">
    <property type="protein sequence ID" value="SFP17802.1"/>
    <property type="molecule type" value="Genomic_DNA"/>
</dbReference>
<dbReference type="Gene3D" id="3.40.50.300">
    <property type="entry name" value="P-loop containing nucleotide triphosphate hydrolases"/>
    <property type="match status" value="1"/>
</dbReference>
<sequence>MIPSEFENARFDNYQIESEVQHLLSNTMKAYLKLFKDSFDKKQNRDTGEKPNLGFIAEVGEQRIRSLPSADRSQIKHEKNSFGLGKTHLQVAASKWLMRQGYNTLLVSDISFMDELMQARRMDDGYEMLNKLLDKALNVNVLIWDDIGKSKPSEAKEGMYYKIINERYRANRPIVFSSNEDRGTLAERIGYAAASRLLGNCFEDHLIECVGQDWRLRKEKV</sequence>
<evidence type="ECO:0000313" key="3">
    <source>
        <dbReference type="Proteomes" id="UP000198892"/>
    </source>
</evidence>
<gene>
    <name evidence="2" type="ORF">SAMN05518683_10328</name>
</gene>
<organism evidence="2 3">
    <name type="scientific">Salibacterium halotolerans</name>
    <dbReference type="NCBI Taxonomy" id="1884432"/>
    <lineage>
        <taxon>Bacteria</taxon>
        <taxon>Bacillati</taxon>
        <taxon>Bacillota</taxon>
        <taxon>Bacilli</taxon>
        <taxon>Bacillales</taxon>
        <taxon>Bacillaceae</taxon>
    </lineage>
</organism>
<dbReference type="PANTHER" id="PTHR30050:SF4">
    <property type="entry name" value="ATP-BINDING PROTEIN RV3427C IN INSERTION SEQUENCE-RELATED"/>
    <property type="match status" value="1"/>
</dbReference>
<dbReference type="Pfam" id="PF01695">
    <property type="entry name" value="IstB_IS21"/>
    <property type="match status" value="1"/>
</dbReference>
<dbReference type="Proteomes" id="UP000198892">
    <property type="component" value="Unassembled WGS sequence"/>
</dbReference>
<dbReference type="GO" id="GO:0006260">
    <property type="term" value="P:DNA replication"/>
    <property type="evidence" value="ECO:0007669"/>
    <property type="project" value="TreeGrafter"/>
</dbReference>
<evidence type="ECO:0000259" key="1">
    <source>
        <dbReference type="Pfam" id="PF01695"/>
    </source>
</evidence>
<evidence type="ECO:0000313" key="2">
    <source>
        <dbReference type="EMBL" id="SFP17802.1"/>
    </source>
</evidence>
<feature type="domain" description="IstB-like ATP-binding" evidence="1">
    <location>
        <begin position="83"/>
        <end position="191"/>
    </location>
</feature>
<dbReference type="AlphaFoldDB" id="A0A1I5N865"/>
<dbReference type="InterPro" id="IPR002611">
    <property type="entry name" value="IstB_ATP-bd"/>
</dbReference>
<dbReference type="InterPro" id="IPR027417">
    <property type="entry name" value="P-loop_NTPase"/>
</dbReference>
<keyword evidence="3" id="KW-1185">Reference proteome</keyword>
<reference evidence="3" key="1">
    <citation type="submission" date="2016-10" db="EMBL/GenBank/DDBJ databases">
        <authorList>
            <person name="Varghese N."/>
            <person name="Submissions S."/>
        </authorList>
    </citation>
    <scope>NUCLEOTIDE SEQUENCE [LARGE SCALE GENOMIC DNA]</scope>
    <source>
        <strain evidence="3">S7</strain>
    </source>
</reference>
<dbReference type="STRING" id="1884432.SAMN05518683_10328"/>
<accession>A0A1I5N865</accession>
<proteinExistence type="predicted"/>